<evidence type="ECO:0000259" key="3">
    <source>
        <dbReference type="SMART" id="SM00829"/>
    </source>
</evidence>
<comment type="caution">
    <text evidence="4">The sequence shown here is derived from an EMBL/GenBank/DDBJ whole genome shotgun (WGS) entry which is preliminary data.</text>
</comment>
<dbReference type="Pfam" id="PF08240">
    <property type="entry name" value="ADH_N"/>
    <property type="match status" value="1"/>
</dbReference>
<sequence length="312" mass="31812">MTVPAVGFEAFGGPDVLQPLMFDRPSPGSGEARVRVHASAVNPTDTLLRSGLTRVAAPPTAGGPIVPGWDLAGVVDAVGPGSRWQVGDRVAGIVIPGLVPGRGGYAREVVVADDHVVQVPDEVPLLAAATLPLNGLTAWQALDMIGPVATLGVSGAVGAVGGFVVALAVSRGVVVVADAAESDADFVRDSGAVVVPRGPGLADRFLVAVGPVDAVVDAALIGPSLAGAVRDDGAVAALRPVDFPLPRGIRRCDVRVPDAMRRPVLEELMSLVAVGALPLRVARTCSPDEVVEAHRQLEAGGVRGRIVIDWES</sequence>
<dbReference type="GO" id="GO:0070402">
    <property type="term" value="F:NADPH binding"/>
    <property type="evidence" value="ECO:0007669"/>
    <property type="project" value="TreeGrafter"/>
</dbReference>
<reference evidence="4 5" key="1">
    <citation type="submission" date="2019-11" db="EMBL/GenBank/DDBJ databases">
        <authorList>
            <person name="Jiang L.-Q."/>
        </authorList>
    </citation>
    <scope>NUCLEOTIDE SEQUENCE [LARGE SCALE GENOMIC DNA]</scope>
    <source>
        <strain evidence="4 5">YIM 132087</strain>
    </source>
</reference>
<dbReference type="InterPro" id="IPR013154">
    <property type="entry name" value="ADH-like_N"/>
</dbReference>
<protein>
    <submittedName>
        <fullName evidence="4">Zinc-binding dehydrogenase</fullName>
    </submittedName>
</protein>
<proteinExistence type="predicted"/>
<dbReference type="GO" id="GO:0016651">
    <property type="term" value="F:oxidoreductase activity, acting on NAD(P)H"/>
    <property type="evidence" value="ECO:0007669"/>
    <property type="project" value="TreeGrafter"/>
</dbReference>
<dbReference type="Gene3D" id="3.40.50.720">
    <property type="entry name" value="NAD(P)-binding Rossmann-like Domain"/>
    <property type="match status" value="1"/>
</dbReference>
<evidence type="ECO:0000256" key="2">
    <source>
        <dbReference type="ARBA" id="ARBA00023002"/>
    </source>
</evidence>
<dbReference type="AlphaFoldDB" id="A0A7K1FPC5"/>
<dbReference type="InterPro" id="IPR011032">
    <property type="entry name" value="GroES-like_sf"/>
</dbReference>
<dbReference type="EMBL" id="WLYK01000005">
    <property type="protein sequence ID" value="MTD15189.1"/>
    <property type="molecule type" value="Genomic_DNA"/>
</dbReference>
<evidence type="ECO:0000313" key="5">
    <source>
        <dbReference type="Proteomes" id="UP000460221"/>
    </source>
</evidence>
<feature type="domain" description="Enoyl reductase (ER)" evidence="3">
    <location>
        <begin position="12"/>
        <end position="308"/>
    </location>
</feature>
<keyword evidence="5" id="KW-1185">Reference proteome</keyword>
<name>A0A7K1FPC5_9ACTN</name>
<dbReference type="Proteomes" id="UP000460221">
    <property type="component" value="Unassembled WGS sequence"/>
</dbReference>
<evidence type="ECO:0000256" key="1">
    <source>
        <dbReference type="ARBA" id="ARBA00022857"/>
    </source>
</evidence>
<accession>A0A7K1FPC5</accession>
<dbReference type="Gene3D" id="3.90.180.10">
    <property type="entry name" value="Medium-chain alcohol dehydrogenases, catalytic domain"/>
    <property type="match status" value="1"/>
</dbReference>
<dbReference type="SUPFAM" id="SSF50129">
    <property type="entry name" value="GroES-like"/>
    <property type="match status" value="1"/>
</dbReference>
<dbReference type="SUPFAM" id="SSF51735">
    <property type="entry name" value="NAD(P)-binding Rossmann-fold domains"/>
    <property type="match status" value="1"/>
</dbReference>
<evidence type="ECO:0000313" key="4">
    <source>
        <dbReference type="EMBL" id="MTD15189.1"/>
    </source>
</evidence>
<dbReference type="InterPro" id="IPR036291">
    <property type="entry name" value="NAD(P)-bd_dom_sf"/>
</dbReference>
<dbReference type="RefSeq" id="WP_154769142.1">
    <property type="nucleotide sequence ID" value="NZ_WLYK01000005.1"/>
</dbReference>
<dbReference type="PANTHER" id="PTHR48106">
    <property type="entry name" value="QUINONE OXIDOREDUCTASE PIG3-RELATED"/>
    <property type="match status" value="1"/>
</dbReference>
<gene>
    <name evidence="4" type="ORF">GIS00_14695</name>
</gene>
<dbReference type="SMART" id="SM00829">
    <property type="entry name" value="PKS_ER"/>
    <property type="match status" value="1"/>
</dbReference>
<dbReference type="PANTHER" id="PTHR48106:SF18">
    <property type="entry name" value="QUINONE OXIDOREDUCTASE PIG3"/>
    <property type="match status" value="1"/>
</dbReference>
<organism evidence="4 5">
    <name type="scientific">Nakamurella alba</name>
    <dbReference type="NCBI Taxonomy" id="2665158"/>
    <lineage>
        <taxon>Bacteria</taxon>
        <taxon>Bacillati</taxon>
        <taxon>Actinomycetota</taxon>
        <taxon>Actinomycetes</taxon>
        <taxon>Nakamurellales</taxon>
        <taxon>Nakamurellaceae</taxon>
        <taxon>Nakamurella</taxon>
    </lineage>
</organism>
<dbReference type="Pfam" id="PF13602">
    <property type="entry name" value="ADH_zinc_N_2"/>
    <property type="match status" value="1"/>
</dbReference>
<keyword evidence="2" id="KW-0560">Oxidoreductase</keyword>
<dbReference type="CDD" id="cd05289">
    <property type="entry name" value="MDR_like_2"/>
    <property type="match status" value="1"/>
</dbReference>
<dbReference type="InterPro" id="IPR020843">
    <property type="entry name" value="ER"/>
</dbReference>
<keyword evidence="1" id="KW-0521">NADP</keyword>